<evidence type="ECO:0000313" key="2">
    <source>
        <dbReference type="EMBL" id="KAF7164527.1"/>
    </source>
</evidence>
<evidence type="ECO:0008006" key="4">
    <source>
        <dbReference type="Google" id="ProtNLM"/>
    </source>
</evidence>
<gene>
    <name evidence="2" type="ORF">CNMCM5623_009024</name>
</gene>
<dbReference type="PIRSF" id="PIRSF016184">
    <property type="entry name" value="PhzC_PhzF"/>
    <property type="match status" value="1"/>
</dbReference>
<dbReference type="Gene3D" id="3.10.310.10">
    <property type="entry name" value="Diaminopimelate Epimerase, Chain A, domain 1"/>
    <property type="match status" value="2"/>
</dbReference>
<dbReference type="Pfam" id="PF02567">
    <property type="entry name" value="PhzC-PhzF"/>
    <property type="match status" value="2"/>
</dbReference>
<proteinExistence type="predicted"/>
<dbReference type="PANTHER" id="PTHR13774">
    <property type="entry name" value="PHENAZINE BIOSYNTHESIS PROTEIN"/>
    <property type="match status" value="1"/>
</dbReference>
<name>A0A8H6Q2G4_9EURO</name>
<feature type="active site" evidence="1">
    <location>
        <position position="50"/>
    </location>
</feature>
<evidence type="ECO:0000256" key="1">
    <source>
        <dbReference type="PIRSR" id="PIRSR016184-1"/>
    </source>
</evidence>
<dbReference type="InterPro" id="IPR003719">
    <property type="entry name" value="Phenazine_PhzF-like"/>
</dbReference>
<dbReference type="OrthoDB" id="75169at2759"/>
<evidence type="ECO:0000313" key="3">
    <source>
        <dbReference type="Proteomes" id="UP000654922"/>
    </source>
</evidence>
<accession>A0A8H6Q2G4</accession>
<sequence length="320" mass="34941">MSRKSAPFVTVDVFTAKSFLGNQLAIVKVGKESLSKEQKQKIAREFNFSETVFLYDDDPSQSPRVDIFTPVNEMDFAGHPVIGAGHVLFRNMLQQSPVSTGDGQATRTLITKAGPVIIRYDRESQVVSAEIPHDVHTHSKFTPAETLLVTQSSFQKGPNTGHLQTGYPVVSIVKGVTYVLADFTNFPDLFASVSASASPTVDLDDGWSPSFTGTMYYRRLGAPRMEQDTVVQDLRVRMIAINLEDPACGSGSAALAAFLALRDGKENGKYRFSFDQGSEIGRQSYIIVEVLLNERGDGVSTILLAGEAALVTNGWIRLPE</sequence>
<dbReference type="NCBIfam" id="TIGR00654">
    <property type="entry name" value="PhzF_family"/>
    <property type="match status" value="1"/>
</dbReference>
<dbReference type="EMBL" id="JACBAE010001330">
    <property type="protein sequence ID" value="KAF7164527.1"/>
    <property type="molecule type" value="Genomic_DNA"/>
</dbReference>
<reference evidence="2" key="1">
    <citation type="submission" date="2020-06" db="EMBL/GenBank/DDBJ databases">
        <title>Draft genome sequences of strains closely related to Aspergillus parafelis and Aspergillus hiratsukae.</title>
        <authorList>
            <person name="Dos Santos R.A.C."/>
            <person name="Rivero-Menendez O."/>
            <person name="Steenwyk J.L."/>
            <person name="Mead M.E."/>
            <person name="Goldman G.H."/>
            <person name="Alastruey-Izquierdo A."/>
            <person name="Rokas A."/>
        </authorList>
    </citation>
    <scope>NUCLEOTIDE SEQUENCE</scope>
    <source>
        <strain evidence="2">CNM-CM5623</strain>
    </source>
</reference>
<organism evidence="2 3">
    <name type="scientific">Aspergillus felis</name>
    <dbReference type="NCBI Taxonomy" id="1287682"/>
    <lineage>
        <taxon>Eukaryota</taxon>
        <taxon>Fungi</taxon>
        <taxon>Dikarya</taxon>
        <taxon>Ascomycota</taxon>
        <taxon>Pezizomycotina</taxon>
        <taxon>Eurotiomycetes</taxon>
        <taxon>Eurotiomycetidae</taxon>
        <taxon>Eurotiales</taxon>
        <taxon>Aspergillaceae</taxon>
        <taxon>Aspergillus</taxon>
        <taxon>Aspergillus subgen. Fumigati</taxon>
    </lineage>
</organism>
<dbReference type="AlphaFoldDB" id="A0A8H6Q2G4"/>
<protein>
    <recommendedName>
        <fullName evidence="4">Phenazine biosynthesis-like protein</fullName>
    </recommendedName>
</protein>
<comment type="caution">
    <text evidence="2">The sequence shown here is derived from an EMBL/GenBank/DDBJ whole genome shotgun (WGS) entry which is preliminary data.</text>
</comment>
<dbReference type="GO" id="GO:0005737">
    <property type="term" value="C:cytoplasm"/>
    <property type="evidence" value="ECO:0007669"/>
    <property type="project" value="TreeGrafter"/>
</dbReference>
<dbReference type="GO" id="GO:0016853">
    <property type="term" value="F:isomerase activity"/>
    <property type="evidence" value="ECO:0007669"/>
    <property type="project" value="TreeGrafter"/>
</dbReference>
<dbReference type="PANTHER" id="PTHR13774:SF32">
    <property type="entry name" value="ANTISENSE-ENHANCING SEQUENCE 1"/>
    <property type="match status" value="1"/>
</dbReference>
<dbReference type="SUPFAM" id="SSF54506">
    <property type="entry name" value="Diaminopimelate epimerase-like"/>
    <property type="match status" value="1"/>
</dbReference>
<dbReference type="Proteomes" id="UP000654922">
    <property type="component" value="Unassembled WGS sequence"/>
</dbReference>